<evidence type="ECO:0000256" key="5">
    <source>
        <dbReference type="ARBA" id="ARBA00022679"/>
    </source>
</evidence>
<keyword evidence="14" id="KW-1185">Reference proteome</keyword>
<dbReference type="InterPro" id="IPR017945">
    <property type="entry name" value="DHBP_synth_RibB-like_a/b_dom"/>
</dbReference>
<dbReference type="GO" id="GO:0006450">
    <property type="term" value="P:regulation of translational fidelity"/>
    <property type="evidence" value="ECO:0007669"/>
    <property type="project" value="TreeGrafter"/>
</dbReference>
<comment type="similarity">
    <text evidence="2">Belongs to the SUA5 family.</text>
</comment>
<evidence type="ECO:0000256" key="3">
    <source>
        <dbReference type="ARBA" id="ARBA00012584"/>
    </source>
</evidence>
<keyword evidence="7" id="KW-0548">Nucleotidyltransferase</keyword>
<dbReference type="GO" id="GO:0005524">
    <property type="term" value="F:ATP binding"/>
    <property type="evidence" value="ECO:0007669"/>
    <property type="project" value="UniProtKB-KW"/>
</dbReference>
<reference evidence="13 14" key="1">
    <citation type="submission" date="2019-06" db="EMBL/GenBank/DDBJ databases">
        <title>Mycoplasma nasistruthionis sp. nov. str Ms03.</title>
        <authorList>
            <person name="Botes A."/>
        </authorList>
    </citation>
    <scope>NUCLEOTIDE SEQUENCE [LARGE SCALE GENOMIC DNA]</scope>
    <source>
        <strain evidence="13 14">Ms03</strain>
    </source>
</reference>
<evidence type="ECO:0000313" key="13">
    <source>
        <dbReference type="EMBL" id="QDF64721.1"/>
    </source>
</evidence>
<evidence type="ECO:0000256" key="8">
    <source>
        <dbReference type="ARBA" id="ARBA00022741"/>
    </source>
</evidence>
<keyword evidence="5" id="KW-0808">Transferase</keyword>
<dbReference type="Pfam" id="PF01300">
    <property type="entry name" value="Sua5_yciO_yrdC"/>
    <property type="match status" value="1"/>
</dbReference>
<accession>A0A4Y6I5V7</accession>
<dbReference type="GO" id="GO:0008033">
    <property type="term" value="P:tRNA processing"/>
    <property type="evidence" value="ECO:0007669"/>
    <property type="project" value="UniProtKB-KW"/>
</dbReference>
<dbReference type="AlphaFoldDB" id="A0A4Y6I5V7"/>
<keyword evidence="6" id="KW-0819">tRNA processing</keyword>
<organism evidence="13 14">
    <name type="scientific">Mycoplasma nasistruthionis</name>
    <dbReference type="NCBI Taxonomy" id="353852"/>
    <lineage>
        <taxon>Bacteria</taxon>
        <taxon>Bacillati</taxon>
        <taxon>Mycoplasmatota</taxon>
        <taxon>Mollicutes</taxon>
        <taxon>Mycoplasmataceae</taxon>
        <taxon>Mycoplasma</taxon>
    </lineage>
</organism>
<dbReference type="EC" id="2.7.7.87" evidence="3"/>
<keyword evidence="9" id="KW-0067">ATP-binding</keyword>
<keyword evidence="8" id="KW-0547">Nucleotide-binding</keyword>
<evidence type="ECO:0000256" key="2">
    <source>
        <dbReference type="ARBA" id="ARBA00007663"/>
    </source>
</evidence>
<feature type="domain" description="YrdC-like" evidence="12">
    <location>
        <begin position="1"/>
        <end position="155"/>
    </location>
</feature>
<dbReference type="Proteomes" id="UP000315201">
    <property type="component" value="Chromosome"/>
</dbReference>
<evidence type="ECO:0000256" key="11">
    <source>
        <dbReference type="ARBA" id="ARBA00048366"/>
    </source>
</evidence>
<dbReference type="GO" id="GO:0000049">
    <property type="term" value="F:tRNA binding"/>
    <property type="evidence" value="ECO:0007669"/>
    <property type="project" value="TreeGrafter"/>
</dbReference>
<keyword evidence="4" id="KW-0963">Cytoplasm</keyword>
<dbReference type="GO" id="GO:0003725">
    <property type="term" value="F:double-stranded RNA binding"/>
    <property type="evidence" value="ECO:0007669"/>
    <property type="project" value="InterPro"/>
</dbReference>
<comment type="catalytic activity">
    <reaction evidence="11">
        <text>L-threonine + hydrogencarbonate + ATP = L-threonylcarbamoyladenylate + diphosphate + H2O</text>
        <dbReference type="Rhea" id="RHEA:36407"/>
        <dbReference type="ChEBI" id="CHEBI:15377"/>
        <dbReference type="ChEBI" id="CHEBI:17544"/>
        <dbReference type="ChEBI" id="CHEBI:30616"/>
        <dbReference type="ChEBI" id="CHEBI:33019"/>
        <dbReference type="ChEBI" id="CHEBI:57926"/>
        <dbReference type="ChEBI" id="CHEBI:73682"/>
        <dbReference type="EC" id="2.7.7.87"/>
    </reaction>
</comment>
<dbReference type="SUPFAM" id="SSF55821">
    <property type="entry name" value="YrdC/RibB"/>
    <property type="match status" value="1"/>
</dbReference>
<dbReference type="EMBL" id="CP041147">
    <property type="protein sequence ID" value="QDF64721.1"/>
    <property type="molecule type" value="Genomic_DNA"/>
</dbReference>
<dbReference type="GO" id="GO:0061710">
    <property type="term" value="F:L-threonylcarbamoyladenylate synthase"/>
    <property type="evidence" value="ECO:0007669"/>
    <property type="project" value="UniProtKB-EC"/>
</dbReference>
<comment type="subcellular location">
    <subcellularLocation>
        <location evidence="1">Cytoplasm</location>
    </subcellularLocation>
</comment>
<dbReference type="RefSeq" id="WP_208664789.1">
    <property type="nucleotide sequence ID" value="NZ_CP041147.1"/>
</dbReference>
<gene>
    <name evidence="13" type="ORF">FIV53_00005</name>
</gene>
<evidence type="ECO:0000256" key="10">
    <source>
        <dbReference type="ARBA" id="ARBA00029774"/>
    </source>
</evidence>
<evidence type="ECO:0000256" key="4">
    <source>
        <dbReference type="ARBA" id="ARBA00022490"/>
    </source>
</evidence>
<evidence type="ECO:0000256" key="7">
    <source>
        <dbReference type="ARBA" id="ARBA00022695"/>
    </source>
</evidence>
<dbReference type="PANTHER" id="PTHR17490">
    <property type="entry name" value="SUA5"/>
    <property type="match status" value="1"/>
</dbReference>
<evidence type="ECO:0000256" key="6">
    <source>
        <dbReference type="ARBA" id="ARBA00022694"/>
    </source>
</evidence>
<dbReference type="InterPro" id="IPR050156">
    <property type="entry name" value="TC-AMP_synthase_SUA5"/>
</dbReference>
<dbReference type="InterPro" id="IPR006070">
    <property type="entry name" value="Sua5-like_dom"/>
</dbReference>
<sequence length="155" mass="17629">MVNKYADIIICSTDTVCGIGGPINDITLKELYELKQRPTDKKIMILVGTLTQAQEFRQWTEKATELAEKVWPGPNSIIINDQGFRMPDCMELRNYLIKNGPHYMTSLNISGDKPMSIEEGEKQFPEVANVKNFCVPSNKPSTIYNLDTDEIIERE</sequence>
<evidence type="ECO:0000313" key="14">
    <source>
        <dbReference type="Proteomes" id="UP000315201"/>
    </source>
</evidence>
<evidence type="ECO:0000256" key="1">
    <source>
        <dbReference type="ARBA" id="ARBA00004496"/>
    </source>
</evidence>
<evidence type="ECO:0000256" key="9">
    <source>
        <dbReference type="ARBA" id="ARBA00022840"/>
    </source>
</evidence>
<dbReference type="PANTHER" id="PTHR17490:SF16">
    <property type="entry name" value="THREONYLCARBAMOYL-AMP SYNTHASE"/>
    <property type="match status" value="1"/>
</dbReference>
<dbReference type="GO" id="GO:0005737">
    <property type="term" value="C:cytoplasm"/>
    <property type="evidence" value="ECO:0007669"/>
    <property type="project" value="UniProtKB-SubCell"/>
</dbReference>
<protein>
    <recommendedName>
        <fullName evidence="10">L-threonylcarbamoyladenylate synthase</fullName>
        <ecNumber evidence="3">2.7.7.87</ecNumber>
    </recommendedName>
    <alternativeName>
        <fullName evidence="10">L-threonylcarbamoyladenylate synthase</fullName>
    </alternativeName>
</protein>
<proteinExistence type="inferred from homology"/>
<name>A0A4Y6I5V7_9MOLU</name>
<dbReference type="Gene3D" id="3.90.870.10">
    <property type="entry name" value="DHBP synthase"/>
    <property type="match status" value="1"/>
</dbReference>
<dbReference type="PROSITE" id="PS51163">
    <property type="entry name" value="YRDC"/>
    <property type="match status" value="1"/>
</dbReference>
<evidence type="ECO:0000259" key="12">
    <source>
        <dbReference type="PROSITE" id="PS51163"/>
    </source>
</evidence>